<evidence type="ECO:0000313" key="1">
    <source>
        <dbReference type="EMBL" id="ETO13485.1"/>
    </source>
</evidence>
<protein>
    <submittedName>
        <fullName evidence="1">Uncharacterized protein</fullName>
    </submittedName>
</protein>
<dbReference type="AlphaFoldDB" id="X6MK94"/>
<name>X6MK94_RETFI</name>
<evidence type="ECO:0000313" key="2">
    <source>
        <dbReference type="Proteomes" id="UP000023152"/>
    </source>
</evidence>
<feature type="non-terminal residue" evidence="1">
    <location>
        <position position="1"/>
    </location>
</feature>
<comment type="caution">
    <text evidence="1">The sequence shown here is derived from an EMBL/GenBank/DDBJ whole genome shotgun (WGS) entry which is preliminary data.</text>
</comment>
<reference evidence="1 2" key="1">
    <citation type="journal article" date="2013" name="Curr. Biol.">
        <title>The Genome of the Foraminiferan Reticulomyxa filosa.</title>
        <authorList>
            <person name="Glockner G."/>
            <person name="Hulsmann N."/>
            <person name="Schleicher M."/>
            <person name="Noegel A.A."/>
            <person name="Eichinger L."/>
            <person name="Gallinger C."/>
            <person name="Pawlowski J."/>
            <person name="Sierra R."/>
            <person name="Euteneuer U."/>
            <person name="Pillet L."/>
            <person name="Moustafa A."/>
            <person name="Platzer M."/>
            <person name="Groth M."/>
            <person name="Szafranski K."/>
            <person name="Schliwa M."/>
        </authorList>
    </citation>
    <scope>NUCLEOTIDE SEQUENCE [LARGE SCALE GENOMIC DNA]</scope>
</reference>
<proteinExistence type="predicted"/>
<dbReference type="EMBL" id="ASPP01020577">
    <property type="protein sequence ID" value="ETO13485.1"/>
    <property type="molecule type" value="Genomic_DNA"/>
</dbReference>
<accession>X6MK94</accession>
<sequence length="257" mass="29919">VTGKGLNDCLYHIQRSCLKIVEHFLIECLQLRRSWWTNVHEINVLSLSTKKLIVGDRSWKPDIRGESVFTLINGRELVSQTSILKLTGFKKLKTHVLPGKRVIISVIPALMEYREDRSKKSRNVGVMIHWSFYLIGVSRLTVETDKYWTSDIKSIPVIILSIIISVVHSRSIYTNDEKEIERQLEEEIYPWCYEIDTVNVFMICSEIDAIRQALERVQNQYKNEIVVVLSDCKFVVNTIYNKCNSDTYNFTIAKIDK</sequence>
<dbReference type="Proteomes" id="UP000023152">
    <property type="component" value="Unassembled WGS sequence"/>
</dbReference>
<organism evidence="1 2">
    <name type="scientific">Reticulomyxa filosa</name>
    <dbReference type="NCBI Taxonomy" id="46433"/>
    <lineage>
        <taxon>Eukaryota</taxon>
        <taxon>Sar</taxon>
        <taxon>Rhizaria</taxon>
        <taxon>Retaria</taxon>
        <taxon>Foraminifera</taxon>
        <taxon>Monothalamids</taxon>
        <taxon>Reticulomyxidae</taxon>
        <taxon>Reticulomyxa</taxon>
    </lineage>
</organism>
<gene>
    <name evidence="1" type="ORF">RFI_23893</name>
</gene>
<keyword evidence="2" id="KW-1185">Reference proteome</keyword>